<reference evidence="4" key="1">
    <citation type="journal article" date="2014" name="Front. Microbiol.">
        <title>High frequency of phylogenetically diverse reductive dehalogenase-homologous genes in deep subseafloor sedimentary metagenomes.</title>
        <authorList>
            <person name="Kawai M."/>
            <person name="Futagami T."/>
            <person name="Toyoda A."/>
            <person name="Takaki Y."/>
            <person name="Nishi S."/>
            <person name="Hori S."/>
            <person name="Arai W."/>
            <person name="Tsubouchi T."/>
            <person name="Morono Y."/>
            <person name="Uchiyama I."/>
            <person name="Ito T."/>
            <person name="Fujiyama A."/>
            <person name="Inagaki F."/>
            <person name="Takami H."/>
        </authorList>
    </citation>
    <scope>NUCLEOTIDE SEQUENCE</scope>
    <source>
        <strain evidence="4">Expedition CK06-06</strain>
    </source>
</reference>
<dbReference type="InterPro" id="IPR036899">
    <property type="entry name" value="Ribosomal_uL13_sf"/>
</dbReference>
<dbReference type="Gene3D" id="3.90.1180.10">
    <property type="entry name" value="Ribosomal protein L13"/>
    <property type="match status" value="1"/>
</dbReference>
<dbReference type="PROSITE" id="PS00783">
    <property type="entry name" value="RIBOSOMAL_L13"/>
    <property type="match status" value="1"/>
</dbReference>
<dbReference type="HAMAP" id="MF_01366">
    <property type="entry name" value="Ribosomal_uL13"/>
    <property type="match status" value="1"/>
</dbReference>
<comment type="caution">
    <text evidence="4">The sequence shown here is derived from an EMBL/GenBank/DDBJ whole genome shotgun (WGS) entry which is preliminary data.</text>
</comment>
<evidence type="ECO:0000256" key="1">
    <source>
        <dbReference type="ARBA" id="ARBA00006227"/>
    </source>
</evidence>
<evidence type="ECO:0008006" key="5">
    <source>
        <dbReference type="Google" id="ProtNLM"/>
    </source>
</evidence>
<proteinExistence type="inferred from homology"/>
<dbReference type="InterPro" id="IPR005822">
    <property type="entry name" value="Ribosomal_uL13"/>
</dbReference>
<keyword evidence="2" id="KW-0689">Ribosomal protein</keyword>
<evidence type="ECO:0000313" key="4">
    <source>
        <dbReference type="EMBL" id="GAF76566.1"/>
    </source>
</evidence>
<dbReference type="CDD" id="cd00392">
    <property type="entry name" value="Ribosomal_L13"/>
    <property type="match status" value="1"/>
</dbReference>
<dbReference type="SUPFAM" id="SSF52161">
    <property type="entry name" value="Ribosomal protein L13"/>
    <property type="match status" value="1"/>
</dbReference>
<name>X0SN57_9ZZZZ</name>
<protein>
    <recommendedName>
        <fullName evidence="5">50S ribosomal protein L13</fullName>
    </recommendedName>
</protein>
<dbReference type="FunFam" id="3.90.1180.10:FF:000001">
    <property type="entry name" value="50S ribosomal protein L13"/>
    <property type="match status" value="1"/>
</dbReference>
<dbReference type="NCBIfam" id="TIGR01066">
    <property type="entry name" value="rplM_bact"/>
    <property type="match status" value="1"/>
</dbReference>
<accession>X0SN57</accession>
<dbReference type="PANTHER" id="PTHR11545:SF2">
    <property type="entry name" value="LARGE RIBOSOMAL SUBUNIT PROTEIN UL13M"/>
    <property type="match status" value="1"/>
</dbReference>
<gene>
    <name evidence="4" type="ORF">S01H1_05840</name>
</gene>
<dbReference type="GO" id="GO:0003735">
    <property type="term" value="F:structural constituent of ribosome"/>
    <property type="evidence" value="ECO:0007669"/>
    <property type="project" value="InterPro"/>
</dbReference>
<dbReference type="InterPro" id="IPR005823">
    <property type="entry name" value="Ribosomal_uL13_bac-type"/>
</dbReference>
<dbReference type="AlphaFoldDB" id="X0SN57"/>
<dbReference type="Pfam" id="PF00572">
    <property type="entry name" value="Ribosomal_L13"/>
    <property type="match status" value="1"/>
</dbReference>
<sequence>MTIKNFIITLVIYKKLRLFVKTFSLKGVYNDRNWYIVDAEHQILGRMCSKIATILRGKHKPVFSPNRDVGDYVIVINADKVGITGNKEEQKVYYRHATGYVGHLKTITLKQIRKKKPEFIIYNAVRKMLPKNNLGRKMIKKLKVYAGPGHPHSAQQPEVLTLEN</sequence>
<organism evidence="4">
    <name type="scientific">marine sediment metagenome</name>
    <dbReference type="NCBI Taxonomy" id="412755"/>
    <lineage>
        <taxon>unclassified sequences</taxon>
        <taxon>metagenomes</taxon>
        <taxon>ecological metagenomes</taxon>
    </lineage>
</organism>
<dbReference type="GO" id="GO:0003729">
    <property type="term" value="F:mRNA binding"/>
    <property type="evidence" value="ECO:0007669"/>
    <property type="project" value="UniProtKB-ARBA"/>
</dbReference>
<dbReference type="GO" id="GO:0006412">
    <property type="term" value="P:translation"/>
    <property type="evidence" value="ECO:0007669"/>
    <property type="project" value="InterPro"/>
</dbReference>
<dbReference type="PANTHER" id="PTHR11545">
    <property type="entry name" value="RIBOSOMAL PROTEIN L13"/>
    <property type="match status" value="1"/>
</dbReference>
<comment type="similarity">
    <text evidence="1">Belongs to the universal ribosomal protein uL13 family.</text>
</comment>
<evidence type="ECO:0000256" key="3">
    <source>
        <dbReference type="ARBA" id="ARBA00023274"/>
    </source>
</evidence>
<dbReference type="InterPro" id="IPR023563">
    <property type="entry name" value="Ribosomal_uL13_CS"/>
</dbReference>
<evidence type="ECO:0000256" key="2">
    <source>
        <dbReference type="ARBA" id="ARBA00022980"/>
    </source>
</evidence>
<dbReference type="EMBL" id="BARS01003035">
    <property type="protein sequence ID" value="GAF76566.1"/>
    <property type="molecule type" value="Genomic_DNA"/>
</dbReference>
<keyword evidence="3" id="KW-0687">Ribonucleoprotein</keyword>
<dbReference type="GO" id="GO:0022625">
    <property type="term" value="C:cytosolic large ribosomal subunit"/>
    <property type="evidence" value="ECO:0007669"/>
    <property type="project" value="TreeGrafter"/>
</dbReference>
<dbReference type="GO" id="GO:0017148">
    <property type="term" value="P:negative regulation of translation"/>
    <property type="evidence" value="ECO:0007669"/>
    <property type="project" value="TreeGrafter"/>
</dbReference>